<dbReference type="Gene3D" id="2.120.10.30">
    <property type="entry name" value="TolB, C-terminal domain"/>
    <property type="match status" value="1"/>
</dbReference>
<keyword evidence="3" id="KW-1185">Reference proteome</keyword>
<evidence type="ECO:0000313" key="1">
    <source>
        <dbReference type="EMBL" id="PHI28237.1"/>
    </source>
</evidence>
<dbReference type="STRING" id="1111728.GCA_000427805_02750"/>
<gene>
    <name evidence="1" type="ORF">CRN84_02205</name>
    <name evidence="2" type="ORF">NCTC12282_00988</name>
</gene>
<reference evidence="2 4" key="3">
    <citation type="submission" date="2019-03" db="EMBL/GenBank/DDBJ databases">
        <authorList>
            <consortium name="Pathogen Informatics"/>
        </authorList>
    </citation>
    <scope>NUCLEOTIDE SEQUENCE [LARGE SCALE GENOMIC DNA]</scope>
    <source>
        <strain evidence="2 4">NCTC12282</strain>
    </source>
</reference>
<evidence type="ECO:0000313" key="3">
    <source>
        <dbReference type="Proteomes" id="UP000224974"/>
    </source>
</evidence>
<dbReference type="InterPro" id="IPR011659">
    <property type="entry name" value="WD40"/>
</dbReference>
<dbReference type="EMBL" id="CAADJA010000002">
    <property type="protein sequence ID" value="VFS46098.1"/>
    <property type="molecule type" value="Genomic_DNA"/>
</dbReference>
<dbReference type="InterPro" id="IPR011042">
    <property type="entry name" value="6-blade_b-propeller_TolB-like"/>
</dbReference>
<dbReference type="Pfam" id="PF12566">
    <property type="entry name" value="DUF3748"/>
    <property type="match status" value="1"/>
</dbReference>
<accession>A0A2C6DGA2</accession>
<dbReference type="InterPro" id="IPR022223">
    <property type="entry name" value="DUF3748"/>
</dbReference>
<dbReference type="AlphaFoldDB" id="A0A2C6DGA2"/>
<dbReference type="EMBL" id="PDDX01000001">
    <property type="protein sequence ID" value="PHI28237.1"/>
    <property type="molecule type" value="Genomic_DNA"/>
</dbReference>
<name>A0A2C6DGA2_9GAMM</name>
<protein>
    <submittedName>
        <fullName evidence="1">DUF3748 domain-containing protein</fullName>
    </submittedName>
    <submittedName>
        <fullName evidence="2">Translocation protein TolB</fullName>
    </submittedName>
</protein>
<dbReference type="OrthoDB" id="626010at2"/>
<evidence type="ECO:0000313" key="2">
    <source>
        <dbReference type="EMBL" id="VFS46098.1"/>
    </source>
</evidence>
<proteinExistence type="predicted"/>
<reference evidence="3" key="1">
    <citation type="submission" date="2017-09" db="EMBL/GenBank/DDBJ databases">
        <title>FDA dAtabase for Regulatory Grade micrObial Sequences (FDA-ARGOS): Supporting development and validation of Infectious Disease Dx tests.</title>
        <authorList>
            <person name="Minogue T."/>
            <person name="Wolcott M."/>
            <person name="Wasieloski L."/>
            <person name="Aguilar W."/>
            <person name="Moore D."/>
            <person name="Tallon L."/>
            <person name="Sadzewicz L."/>
            <person name="Ott S."/>
            <person name="Zhao X."/>
            <person name="Nagaraj S."/>
            <person name="Vavikolanu K."/>
            <person name="Aluvathingal J."/>
            <person name="Nadendla S."/>
            <person name="Sichtig H."/>
        </authorList>
    </citation>
    <scope>NUCLEOTIDE SEQUENCE [LARGE SCALE GENOMIC DNA]</scope>
    <source>
        <strain evidence="3">FDAARGOS_387</strain>
    </source>
</reference>
<dbReference type="SUPFAM" id="SSF82171">
    <property type="entry name" value="DPP6 N-terminal domain-like"/>
    <property type="match status" value="1"/>
</dbReference>
<dbReference type="Pfam" id="PF07676">
    <property type="entry name" value="PD40"/>
    <property type="match status" value="2"/>
</dbReference>
<sequence length="431" mass="47697">MRETEKQITYTPRNHQLTNVNVWTPDSQWLIYDVRPSGASFTGKTIERVNIDTCEVDIIYQAAQDTYVGVATVSPVEPVRYAFIHSPDNPDDQWHYDFHHRRGVIVTEPLRRHAVTLDAMDITPPFTLGALRGGSHVHVFSPDGSRLSFTYNDHLMHQLGAEFDQRNVGVAVPLHNVVVEPQNPREYGGSHFCVLASSTVTDPEAGSDQISRAYEEGWVGTQGYLKADGSVQRWALAFIGNTKAEDGSMLPEVFIVDLPESLADYAVEGELPLSGTETSLPAPPAGVKQRRLTYTGDRRYPGVVTSPRHWIRSSPDGSKIAFLMNDDFDVVQVWLVSPLGGDLIQVTNGQYGVQSAFSWSPDGRSLTFIMDNSVVLCDVASGVVSRLTEKTVSPPLPDAVVFSPDGQHIAYMREVDDFTQIFVTETEGELM</sequence>
<dbReference type="Proteomes" id="UP000224974">
    <property type="component" value="Unassembled WGS sequence"/>
</dbReference>
<reference evidence="1" key="2">
    <citation type="submission" date="2017-09" db="EMBL/GenBank/DDBJ databases">
        <title>FDA dAtabase for Regulatory Grade micrObial Sequences (FDA-ARGOS): Supporting development and validation of Infectious Disease Dx tests.</title>
        <authorList>
            <person name="Minogue T."/>
            <person name="Wolcott M."/>
            <person name="Wasieloski L."/>
            <person name="Aguilar W."/>
            <person name="Moore D."/>
            <person name="Tallon L.J."/>
            <person name="Sadzewicz L."/>
            <person name="Ott S."/>
            <person name="Zhao X."/>
            <person name="Nagaraj S."/>
            <person name="Vavikolanu K."/>
            <person name="Aluvathingal J."/>
            <person name="Nadendla S."/>
            <person name="Sichtig H."/>
        </authorList>
    </citation>
    <scope>NUCLEOTIDE SEQUENCE</scope>
    <source>
        <strain evidence="1">FDAARGOS_387</strain>
    </source>
</reference>
<dbReference type="RefSeq" id="WP_029093429.1">
    <property type="nucleotide sequence ID" value="NZ_CAADJA010000002.1"/>
</dbReference>
<evidence type="ECO:0000313" key="4">
    <source>
        <dbReference type="Proteomes" id="UP000373449"/>
    </source>
</evidence>
<organism evidence="1 3">
    <name type="scientific">Budvicia aquatica</name>
    <dbReference type="NCBI Taxonomy" id="82979"/>
    <lineage>
        <taxon>Bacteria</taxon>
        <taxon>Pseudomonadati</taxon>
        <taxon>Pseudomonadota</taxon>
        <taxon>Gammaproteobacteria</taxon>
        <taxon>Enterobacterales</taxon>
        <taxon>Budviciaceae</taxon>
        <taxon>Budvicia</taxon>
    </lineage>
</organism>
<dbReference type="Proteomes" id="UP000373449">
    <property type="component" value="Unassembled WGS sequence"/>
</dbReference>